<evidence type="ECO:0000259" key="2">
    <source>
        <dbReference type="Pfam" id="PF05448"/>
    </source>
</evidence>
<proteinExistence type="predicted"/>
<dbReference type="InterPro" id="IPR029058">
    <property type="entry name" value="AB_hydrolase_fold"/>
</dbReference>
<keyword evidence="4" id="KW-1185">Reference proteome</keyword>
<sequence>MYVDMSLDRLVEYRPTPEEPADFDAFWERTLAESPAGLAGYEPVDVGLSTVDVFDVTFPGYAGQPIKAWLLLPRHRREPLPGVVQYIGYNGGRGIPFEWLTWSAAGYAHLIMDNRGQGGGGKTVAHTPDLNPEGHGSSAPGFLTNGIEDPERHFYRRLITDAVRAVDALKGAPGVDGTRVAVLGGSQGGGLALAVAGLRDDLSAAIVDVPFMCHYRRASTITDNGPYAEIRRWLSGHRDRIDAAMRTLSYLDGVNFAARATCPAWFSVGLMDNICPPSTVYAAYHRYAGPADITVYHYNGHEGGGAYGVPRALAALGETFGLAADQSGAPAVSAPDEVSAIPMAVPARTTASA</sequence>
<dbReference type="Gene3D" id="3.40.50.1820">
    <property type="entry name" value="alpha/beta hydrolase"/>
    <property type="match status" value="1"/>
</dbReference>
<dbReference type="SUPFAM" id="SSF53474">
    <property type="entry name" value="alpha/beta-Hydrolases"/>
    <property type="match status" value="1"/>
</dbReference>
<dbReference type="Proteomes" id="UP000826651">
    <property type="component" value="Unassembled WGS sequence"/>
</dbReference>
<dbReference type="InterPro" id="IPR039069">
    <property type="entry name" value="CE7"/>
</dbReference>
<dbReference type="EMBL" id="JAGSHT010000033">
    <property type="protein sequence ID" value="MBZ2199696.1"/>
    <property type="molecule type" value="Genomic_DNA"/>
</dbReference>
<organism evidence="3 4">
    <name type="scientific">Occultella gossypii</name>
    <dbReference type="NCBI Taxonomy" id="2800820"/>
    <lineage>
        <taxon>Bacteria</taxon>
        <taxon>Bacillati</taxon>
        <taxon>Actinomycetota</taxon>
        <taxon>Actinomycetes</taxon>
        <taxon>Micrococcales</taxon>
        <taxon>Ruaniaceae</taxon>
        <taxon>Occultella</taxon>
    </lineage>
</organism>
<feature type="domain" description="Acetyl xylan esterase" evidence="2">
    <location>
        <begin position="3"/>
        <end position="307"/>
    </location>
</feature>
<protein>
    <submittedName>
        <fullName evidence="3">Acetylxylan esterase</fullName>
    </submittedName>
</protein>
<name>A0ABS7SH58_9MICO</name>
<comment type="caution">
    <text evidence="3">The sequence shown here is derived from an EMBL/GenBank/DDBJ whole genome shotgun (WGS) entry which is preliminary data.</text>
</comment>
<feature type="region of interest" description="Disordered" evidence="1">
    <location>
        <begin position="119"/>
        <end position="143"/>
    </location>
</feature>
<reference evidence="3 4" key="1">
    <citation type="submission" date="2021-04" db="EMBL/GenBank/DDBJ databases">
        <title>Ruania sp. nov., isolated from sandy soil of mangrove forest.</title>
        <authorList>
            <person name="Ge X."/>
            <person name="Huang R."/>
            <person name="Liu W."/>
        </authorList>
    </citation>
    <scope>NUCLEOTIDE SEQUENCE [LARGE SCALE GENOMIC DNA]</scope>
    <source>
        <strain evidence="3 4">N2-46</strain>
    </source>
</reference>
<dbReference type="Pfam" id="PF05448">
    <property type="entry name" value="AXE1"/>
    <property type="match status" value="1"/>
</dbReference>
<evidence type="ECO:0000256" key="1">
    <source>
        <dbReference type="SAM" id="MobiDB-lite"/>
    </source>
</evidence>
<gene>
    <name evidence="3" type="ORF">KCQ71_26380</name>
</gene>
<dbReference type="PANTHER" id="PTHR40111:SF1">
    <property type="entry name" value="CEPHALOSPORIN-C DEACETYLASE"/>
    <property type="match status" value="1"/>
</dbReference>
<evidence type="ECO:0000313" key="3">
    <source>
        <dbReference type="EMBL" id="MBZ2199696.1"/>
    </source>
</evidence>
<evidence type="ECO:0000313" key="4">
    <source>
        <dbReference type="Proteomes" id="UP000826651"/>
    </source>
</evidence>
<accession>A0ABS7SH58</accession>
<dbReference type="RefSeq" id="WP_283248812.1">
    <property type="nucleotide sequence ID" value="NZ_JAGSHT010000033.1"/>
</dbReference>
<dbReference type="InterPro" id="IPR008391">
    <property type="entry name" value="AXE1_dom"/>
</dbReference>
<dbReference type="PANTHER" id="PTHR40111">
    <property type="entry name" value="CEPHALOSPORIN-C DEACETYLASE"/>
    <property type="match status" value="1"/>
</dbReference>